<dbReference type="CTD" id="23322"/>
<dbReference type="InterPro" id="IPR021656">
    <property type="entry name" value="C2-C2_1"/>
</dbReference>
<evidence type="ECO:0000256" key="14">
    <source>
        <dbReference type="ARBA" id="ARBA00058876"/>
    </source>
</evidence>
<organism evidence="21 22">
    <name type="scientific">Vicugna pacos</name>
    <name type="common">Alpaca</name>
    <name type="synonym">Lama pacos</name>
    <dbReference type="NCBI Taxonomy" id="30538"/>
    <lineage>
        <taxon>Eukaryota</taxon>
        <taxon>Metazoa</taxon>
        <taxon>Chordata</taxon>
        <taxon>Craniata</taxon>
        <taxon>Vertebrata</taxon>
        <taxon>Euteleostomi</taxon>
        <taxon>Mammalia</taxon>
        <taxon>Eutheria</taxon>
        <taxon>Laurasiatheria</taxon>
        <taxon>Artiodactyla</taxon>
        <taxon>Tylopoda</taxon>
        <taxon>Camelidae</taxon>
        <taxon>Vicugna</taxon>
    </lineage>
</organism>
<feature type="region of interest" description="Disordered" evidence="19">
    <location>
        <begin position="766"/>
        <end position="786"/>
    </location>
</feature>
<keyword evidence="9" id="KW-0965">Cell junction</keyword>
<proteinExistence type="inferred from homology"/>
<feature type="coiled-coil region" evidence="18">
    <location>
        <begin position="488"/>
        <end position="550"/>
    </location>
</feature>
<dbReference type="InParanoid" id="A0A6I9IDW8"/>
<feature type="compositionally biased region" description="Polar residues" evidence="19">
    <location>
        <begin position="767"/>
        <end position="786"/>
    </location>
</feature>
<evidence type="ECO:0000256" key="16">
    <source>
        <dbReference type="ARBA" id="ARBA00078503"/>
    </source>
</evidence>
<dbReference type="GO" id="GO:0032391">
    <property type="term" value="C:photoreceptor connecting cilium"/>
    <property type="evidence" value="ECO:0007669"/>
    <property type="project" value="TreeGrafter"/>
</dbReference>
<accession>A0A6I9IDW8</accession>
<dbReference type="GO" id="GO:0036064">
    <property type="term" value="C:ciliary basal body"/>
    <property type="evidence" value="ECO:0007669"/>
    <property type="project" value="UniProtKB-ARBA"/>
</dbReference>
<dbReference type="Pfam" id="PF18111">
    <property type="entry name" value="RPGR1_C"/>
    <property type="match status" value="1"/>
</dbReference>
<keyword evidence="8" id="KW-0677">Repeat</keyword>
<feature type="coiled-coil region" evidence="18">
    <location>
        <begin position="327"/>
        <end position="368"/>
    </location>
</feature>
<dbReference type="Gene3D" id="2.60.40.150">
    <property type="entry name" value="C2 domain"/>
    <property type="match status" value="3"/>
</dbReference>
<dbReference type="GO" id="GO:0005813">
    <property type="term" value="C:centrosome"/>
    <property type="evidence" value="ECO:0007669"/>
    <property type="project" value="UniProtKB-SubCell"/>
</dbReference>
<dbReference type="GO" id="GO:0005923">
    <property type="term" value="C:bicellular tight junction"/>
    <property type="evidence" value="ECO:0007669"/>
    <property type="project" value="UniProtKB-SubCell"/>
</dbReference>
<evidence type="ECO:0000313" key="22">
    <source>
        <dbReference type="RefSeq" id="XP_006207903.2"/>
    </source>
</evidence>
<dbReference type="Pfam" id="PF11618">
    <property type="entry name" value="C2-C2_1"/>
    <property type="match status" value="1"/>
</dbReference>
<dbReference type="Pfam" id="PF00168">
    <property type="entry name" value="C2"/>
    <property type="match status" value="1"/>
</dbReference>
<dbReference type="GeneID" id="102525878"/>
<reference evidence="22" key="1">
    <citation type="submission" date="2025-08" db="UniProtKB">
        <authorList>
            <consortium name="RefSeq"/>
        </authorList>
    </citation>
    <scope>IDENTIFICATION</scope>
</reference>
<dbReference type="InterPro" id="IPR031139">
    <property type="entry name" value="RPGRIP1_fam"/>
</dbReference>
<dbReference type="SMART" id="SM00239">
    <property type="entry name" value="C2"/>
    <property type="match status" value="1"/>
</dbReference>
<evidence type="ECO:0000313" key="21">
    <source>
        <dbReference type="Proteomes" id="UP001652581"/>
    </source>
</evidence>
<evidence type="ECO:0000256" key="11">
    <source>
        <dbReference type="ARBA" id="ARBA00023069"/>
    </source>
</evidence>
<dbReference type="PANTHER" id="PTHR14240">
    <property type="entry name" value="RETINITIS PIGMENTOSA GTPASE REGULATOR-INTERACTING PROTEIN"/>
    <property type="match status" value="1"/>
</dbReference>
<dbReference type="GO" id="GO:0031870">
    <property type="term" value="F:thromboxane A2 receptor binding"/>
    <property type="evidence" value="ECO:0007669"/>
    <property type="project" value="TreeGrafter"/>
</dbReference>
<evidence type="ECO:0000256" key="12">
    <source>
        <dbReference type="ARBA" id="ARBA00023212"/>
    </source>
</evidence>
<dbReference type="CDD" id="cd00030">
    <property type="entry name" value="C2"/>
    <property type="match status" value="1"/>
</dbReference>
<evidence type="ECO:0000256" key="7">
    <source>
        <dbReference type="ARBA" id="ARBA00022490"/>
    </source>
</evidence>
<evidence type="ECO:0000256" key="9">
    <source>
        <dbReference type="ARBA" id="ARBA00022949"/>
    </source>
</evidence>
<keyword evidence="12" id="KW-0206">Cytoskeleton</keyword>
<keyword evidence="7" id="KW-0963">Cytoplasm</keyword>
<dbReference type="PANTHER" id="PTHR14240:SF4">
    <property type="entry name" value="PROTEIN FANTOM"/>
    <property type="match status" value="1"/>
</dbReference>
<dbReference type="OrthoDB" id="2133912at2759"/>
<dbReference type="GO" id="GO:0009966">
    <property type="term" value="P:regulation of signal transduction"/>
    <property type="evidence" value="ECO:0007669"/>
    <property type="project" value="UniProtKB-ARBA"/>
</dbReference>
<dbReference type="GO" id="GO:0005930">
    <property type="term" value="C:axoneme"/>
    <property type="evidence" value="ECO:0007669"/>
    <property type="project" value="UniProtKB-SubCell"/>
</dbReference>
<evidence type="ECO:0000256" key="13">
    <source>
        <dbReference type="ARBA" id="ARBA00023273"/>
    </source>
</evidence>
<feature type="region of interest" description="Disordered" evidence="19">
    <location>
        <begin position="1053"/>
        <end position="1092"/>
    </location>
</feature>
<comment type="function">
    <text evidence="14">Negatively regulates signaling through the G-protein coupled thromboxane A2 receptor (TBXA2R). May be involved in mechanisms like programmed cell death, craniofacial development, patterning of the limbs, and formation of the left-right axis. Involved in the organization of apical junctions; the function is proposed to implicate a NPHP1-4-8 module. Does not seem to be strictly required for ciliogenesis. Involved in establishment of planar cell polarity such as in cochlear sensory epithelium and is proposed to implicate stabilization of disheveled proteins. Involved in regulation of proteasomal activity at the primary cilium probably implicating association with PSDM2.</text>
</comment>
<dbReference type="GO" id="GO:1905515">
    <property type="term" value="P:non-motile cilium assembly"/>
    <property type="evidence" value="ECO:0007669"/>
    <property type="project" value="TreeGrafter"/>
</dbReference>
<name>A0A6I9IDW8_VICPA</name>
<keyword evidence="21" id="KW-1185">Reference proteome</keyword>
<dbReference type="InterPro" id="IPR041091">
    <property type="entry name" value="RPGRIP1_C"/>
</dbReference>
<dbReference type="FunFam" id="2.60.40.150:FF:000075">
    <property type="entry name" value="protein fantom isoform X1"/>
    <property type="match status" value="1"/>
</dbReference>
<dbReference type="SUPFAM" id="SSF49562">
    <property type="entry name" value="C2 domain (Calcium/lipid-binding domain, CaLB)"/>
    <property type="match status" value="2"/>
</dbReference>
<keyword evidence="10 18" id="KW-0175">Coiled coil</keyword>
<protein>
    <recommendedName>
        <fullName evidence="15">Protein fantom</fullName>
    </recommendedName>
    <alternativeName>
        <fullName evidence="16">Nephrocystin-8</fullName>
    </alternativeName>
    <alternativeName>
        <fullName evidence="17">RPGR-interacting protein 1-like protein</fullName>
    </alternativeName>
</protein>
<evidence type="ECO:0000256" key="6">
    <source>
        <dbReference type="ARBA" id="ARBA00022427"/>
    </source>
</evidence>
<dbReference type="RefSeq" id="XP_006207903.2">
    <property type="nucleotide sequence ID" value="XM_006207841.4"/>
</dbReference>
<dbReference type="KEGG" id="vpc:102525878"/>
<dbReference type="PROSITE" id="PS50004">
    <property type="entry name" value="C2"/>
    <property type="match status" value="1"/>
</dbReference>
<evidence type="ECO:0000259" key="20">
    <source>
        <dbReference type="PROSITE" id="PS50004"/>
    </source>
</evidence>
<keyword evidence="13" id="KW-0966">Cell projection</keyword>
<dbReference type="InterPro" id="IPR000008">
    <property type="entry name" value="C2_dom"/>
</dbReference>
<feature type="coiled-coil region" evidence="18">
    <location>
        <begin position="105"/>
        <end position="139"/>
    </location>
</feature>
<evidence type="ECO:0000256" key="5">
    <source>
        <dbReference type="ARBA" id="ARBA00006042"/>
    </source>
</evidence>
<evidence type="ECO:0000256" key="18">
    <source>
        <dbReference type="SAM" id="Coils"/>
    </source>
</evidence>
<evidence type="ECO:0000256" key="10">
    <source>
        <dbReference type="ARBA" id="ARBA00023054"/>
    </source>
</evidence>
<dbReference type="Proteomes" id="UP001652581">
    <property type="component" value="Chromosome 9"/>
</dbReference>
<feature type="coiled-coil region" evidence="18">
    <location>
        <begin position="201"/>
        <end position="256"/>
    </location>
</feature>
<dbReference type="FunCoup" id="A0A6I9IDW8">
    <property type="interactions" value="2367"/>
</dbReference>
<sequence>MSGPADETAGDLPVKDIGLNLFGVGGLQETSTTRTMKSRQAVSRISREELEDRFLRLHDENILLKQHARKQEDKIKRMATKLIRLVNDKKRYERVGGGPKRLGRDVEMEEMIEQLQEKVHELERQNEALKNRLISAKQQLQIQGYRQTPYSYVQSRVNTGRRKANENAGLQECPRKGIKFQDKDVAETLQPMPTKYGNSLLEEARGEIRNLENVIQSQRDQIEELEHLAEILKTQLRRKENEIELSLLQLREQQATDQRSNIRDNVEMIKLHKQLVEKSNALSVMEGKFIQLQEKQKTLRISHDVLMANGDELNMQLKEQRLKCCSLEKQLRSMTFSERRIEELQDRIHDLEKERELLKENYDKLYNSAFSAAHEEQWKLKEQQLRVQIAQLETALKSDLTDKTEILDRLKTERDQNEKVIQENRELQLQYLEQKQQLDELKNRMKFYNQESDINADELSEALLLIKAQKSQKNGDLSFLEKVDSKISKDLERSMKELQATHAETVQELEKTRNMLIMQHKINKDYQMEVESVTQKMENLQQDYELKVEQYVHLLDIRAARIQKLEAQLKDIAYGTKQYKFKPEIMPDDSVDEIDETIHLERGENLFEIHISKVTFSSEVLQASGDKEPVTFCTYAFYDFELQATPIVRGLHPEYNFTSQYLVHVNDLFLQYIQKNTITLEVHQAYSTDYETIAACQLRFHEILEKSSRIFCTASLVGTKGDIPNFGTVEYWFRLRVPMDQAIRLYRERAKALGYITSNFKGPEQMQRLSQQAPKTAQLSSTDSTDGNLNELHITVRSCNHLQSRASHLQPHPYVVYKFFDFADHDTAIIPSSNDPQFDDHMCFPVPMNMDLDRYLKSESLSFYVFDDSDTQENIYIGKVNVPLISLAHDKCISGIFELTDHKKHPAGTIHVILKWKFAYLPPSGSITTEGLGNLIQKEESEVVQRLPPASSASTLVVAPTPKPRRLTPKDKKVSFVDITQHQDSETSIPAKDTKEISPEVEHTPETEINMPTISHIPEVSQESSVGKVKENTEIMQQGKNDDVSLLSEGQLAERSLTSSEDETEITEELEPEDVGDRSASDSDECIIPGPISSIKQPSEKIRIEIIALSLNDSRVTADDTIQRLFVECRFYSLPAEETPVSLPKPKSGQWVYYNYSNVIYMDKENNQAKRDILKAILLKQEMPNRSVRFTVVSDPPEDEQDLECEDIGIADVDLADMFQEGRDIIEQNIDVFDTRADGGGIGKLRVTVEALHALRSVYEQYRDDLEA</sequence>
<evidence type="ECO:0000256" key="19">
    <source>
        <dbReference type="SAM" id="MobiDB-lite"/>
    </source>
</evidence>
<feature type="domain" description="C2" evidence="20">
    <location>
        <begin position="773"/>
        <end position="897"/>
    </location>
</feature>
<dbReference type="FunFam" id="2.60.40.150:FF:000073">
    <property type="entry name" value="protein fantom isoform X1"/>
    <property type="match status" value="1"/>
</dbReference>
<dbReference type="InterPro" id="IPR035892">
    <property type="entry name" value="C2_domain_sf"/>
</dbReference>
<evidence type="ECO:0000256" key="2">
    <source>
        <dbReference type="ARBA" id="ARBA00004300"/>
    </source>
</evidence>
<comment type="similarity">
    <text evidence="5">Belongs to the RPGRIP1 family.</text>
</comment>
<evidence type="ECO:0000256" key="8">
    <source>
        <dbReference type="ARBA" id="ARBA00022737"/>
    </source>
</evidence>
<comment type="subcellular location">
    <subcellularLocation>
        <location evidence="4">Cell junction</location>
        <location evidence="4">Tight junction</location>
    </subcellularLocation>
    <subcellularLocation>
        <location evidence="3">Cytoplasm</location>
        <location evidence="3">Cytoskeleton</location>
        <location evidence="3">Cilium axoneme</location>
    </subcellularLocation>
    <subcellularLocation>
        <location evidence="1">Cytoplasm</location>
        <location evidence="1">Cytoskeleton</location>
        <location evidence="1">Cilium basal body</location>
    </subcellularLocation>
    <subcellularLocation>
        <location evidence="2">Cytoplasm</location>
        <location evidence="2">Cytoskeleton</location>
        <location evidence="2">Microtubule organizing center</location>
        <location evidence="2">Centrosome</location>
    </subcellularLocation>
</comment>
<gene>
    <name evidence="22" type="primary">RPGRIP1L</name>
</gene>
<evidence type="ECO:0000256" key="17">
    <source>
        <dbReference type="ARBA" id="ARBA00082462"/>
    </source>
</evidence>
<evidence type="ECO:0000256" key="3">
    <source>
        <dbReference type="ARBA" id="ARBA00004430"/>
    </source>
</evidence>
<evidence type="ECO:0000256" key="4">
    <source>
        <dbReference type="ARBA" id="ARBA00004435"/>
    </source>
</evidence>
<dbReference type="AlphaFoldDB" id="A0A6I9IDW8"/>
<feature type="compositionally biased region" description="Acidic residues" evidence="19">
    <location>
        <begin position="1060"/>
        <end position="1074"/>
    </location>
</feature>
<keyword evidence="11" id="KW-0969">Cilium</keyword>
<dbReference type="FunFam" id="2.60.40.150:FF:000196">
    <property type="entry name" value="Protein fantom"/>
    <property type="match status" value="1"/>
</dbReference>
<evidence type="ECO:0000256" key="15">
    <source>
        <dbReference type="ARBA" id="ARBA00071893"/>
    </source>
</evidence>
<dbReference type="GO" id="GO:0046548">
    <property type="term" value="P:retinal rod cell development"/>
    <property type="evidence" value="ECO:0007669"/>
    <property type="project" value="TreeGrafter"/>
</dbReference>
<feature type="coiled-coil region" evidence="18">
    <location>
        <begin position="407"/>
        <end position="458"/>
    </location>
</feature>
<keyword evidence="6" id="KW-0796">Tight junction</keyword>
<evidence type="ECO:0000256" key="1">
    <source>
        <dbReference type="ARBA" id="ARBA00004120"/>
    </source>
</evidence>